<reference evidence="2 3" key="1">
    <citation type="submission" date="2020-08" db="EMBL/GenBank/DDBJ databases">
        <title>Genomic Encyclopedia of Type Strains, Phase IV (KMG-IV): sequencing the most valuable type-strain genomes for metagenomic binning, comparative biology and taxonomic classification.</title>
        <authorList>
            <person name="Goeker M."/>
        </authorList>
    </citation>
    <scope>NUCLEOTIDE SEQUENCE [LARGE SCALE GENOMIC DNA]</scope>
    <source>
        <strain evidence="2 3">DSM 105721</strain>
    </source>
</reference>
<dbReference type="GeneID" id="93099681"/>
<protein>
    <submittedName>
        <fullName evidence="2">ABC-type transport system involved in multi-copper enzyme maturation permease subunit</fullName>
    </submittedName>
</protein>
<proteinExistence type="predicted"/>
<organism evidence="2 3">
    <name type="scientific">Butyricimonas faecihominis</name>
    <dbReference type="NCBI Taxonomy" id="1472416"/>
    <lineage>
        <taxon>Bacteria</taxon>
        <taxon>Pseudomonadati</taxon>
        <taxon>Bacteroidota</taxon>
        <taxon>Bacteroidia</taxon>
        <taxon>Bacteroidales</taxon>
        <taxon>Odoribacteraceae</taxon>
        <taxon>Butyricimonas</taxon>
    </lineage>
</organism>
<keyword evidence="1" id="KW-1133">Transmembrane helix</keyword>
<sequence>MGKNNIFIEAEYEFKRVRRSILFRIFAILALLGAVVYQYSFLSRGDGSGSINDLLQFHMDWSSQALASSIPFKSAYYFNLIQLLLVVSLVVNDLRKYKIGTKEALYSHPQSNREIVTGNFLGKLLVVTLLNGLAFAVSIVINLVLYSHSFDLSYYLFYWITLTFPTLVYFLGFSGFMIRWVRNSGMSLILLVLIFSGLTFGTAHLLHGLLDPCARYVPNMFSDFTGHVNLESYLLQRGSVLLAGIGFFHIVCYFLSKNSEWSFRDAEKLMGGFCLVCSFRLFGFYVL</sequence>
<feature type="transmembrane region" description="Helical" evidence="1">
    <location>
        <begin position="188"/>
        <end position="210"/>
    </location>
</feature>
<dbReference type="Proteomes" id="UP000546007">
    <property type="component" value="Unassembled WGS sequence"/>
</dbReference>
<accession>A0A7W6HUN8</accession>
<evidence type="ECO:0000313" key="3">
    <source>
        <dbReference type="Proteomes" id="UP000546007"/>
    </source>
</evidence>
<gene>
    <name evidence="2" type="ORF">GGR14_000867</name>
</gene>
<name>A0A7W6HUN8_9BACT</name>
<evidence type="ECO:0000313" key="2">
    <source>
        <dbReference type="EMBL" id="MBB4025095.1"/>
    </source>
</evidence>
<feature type="transmembrane region" description="Helical" evidence="1">
    <location>
        <begin position="76"/>
        <end position="94"/>
    </location>
</feature>
<feature type="transmembrane region" description="Helical" evidence="1">
    <location>
        <begin position="238"/>
        <end position="256"/>
    </location>
</feature>
<keyword evidence="1" id="KW-0472">Membrane</keyword>
<keyword evidence="1" id="KW-0812">Transmembrane</keyword>
<dbReference type="OrthoDB" id="10020376at2"/>
<comment type="caution">
    <text evidence="2">The sequence shown here is derived from an EMBL/GenBank/DDBJ whole genome shotgun (WGS) entry which is preliminary data.</text>
</comment>
<dbReference type="RefSeq" id="WP_124318044.1">
    <property type="nucleotide sequence ID" value="NZ_AP028155.1"/>
</dbReference>
<evidence type="ECO:0000256" key="1">
    <source>
        <dbReference type="SAM" id="Phobius"/>
    </source>
</evidence>
<feature type="transmembrane region" description="Helical" evidence="1">
    <location>
        <begin position="268"/>
        <end position="286"/>
    </location>
</feature>
<dbReference type="AlphaFoldDB" id="A0A7W6HUN8"/>
<dbReference type="EMBL" id="JACIES010000002">
    <property type="protein sequence ID" value="MBB4025095.1"/>
    <property type="molecule type" value="Genomic_DNA"/>
</dbReference>
<feature type="transmembrane region" description="Helical" evidence="1">
    <location>
        <begin position="120"/>
        <end position="144"/>
    </location>
</feature>
<feature type="transmembrane region" description="Helical" evidence="1">
    <location>
        <begin position="21"/>
        <end position="40"/>
    </location>
</feature>
<feature type="transmembrane region" description="Helical" evidence="1">
    <location>
        <begin position="156"/>
        <end position="176"/>
    </location>
</feature>
<keyword evidence="3" id="KW-1185">Reference proteome</keyword>